<evidence type="ECO:0000256" key="14">
    <source>
        <dbReference type="ARBA" id="ARBA00023180"/>
    </source>
</evidence>
<evidence type="ECO:0000256" key="5">
    <source>
        <dbReference type="ARBA" id="ARBA00022525"/>
    </source>
</evidence>
<dbReference type="Proteomes" id="UP000184267">
    <property type="component" value="Unassembled WGS sequence"/>
</dbReference>
<dbReference type="Gene3D" id="3.40.50.200">
    <property type="entry name" value="Peptidase S8/S53 domain"/>
    <property type="match status" value="1"/>
</dbReference>
<feature type="chain" id="PRO_5012047207" description="tripeptidyl-peptidase II" evidence="16">
    <location>
        <begin position="18"/>
        <end position="634"/>
    </location>
</feature>
<evidence type="ECO:0000256" key="2">
    <source>
        <dbReference type="ARBA" id="ARBA00002451"/>
    </source>
</evidence>
<dbReference type="SUPFAM" id="SSF52743">
    <property type="entry name" value="Subtilisin-like"/>
    <property type="match status" value="1"/>
</dbReference>
<evidence type="ECO:0000256" key="10">
    <source>
        <dbReference type="ARBA" id="ARBA00022825"/>
    </source>
</evidence>
<feature type="signal peptide" evidence="16">
    <location>
        <begin position="1"/>
        <end position="17"/>
    </location>
</feature>
<feature type="domain" description="Peptidase S53" evidence="17">
    <location>
        <begin position="228"/>
        <end position="633"/>
    </location>
</feature>
<evidence type="ECO:0000256" key="6">
    <source>
        <dbReference type="ARBA" id="ARBA00022670"/>
    </source>
</evidence>
<dbReference type="GO" id="GO:0006508">
    <property type="term" value="P:proteolysis"/>
    <property type="evidence" value="ECO:0007669"/>
    <property type="project" value="UniProtKB-KW"/>
</dbReference>
<evidence type="ECO:0000256" key="8">
    <source>
        <dbReference type="ARBA" id="ARBA00022729"/>
    </source>
</evidence>
<evidence type="ECO:0000256" key="7">
    <source>
        <dbReference type="ARBA" id="ARBA00022723"/>
    </source>
</evidence>
<dbReference type="Pfam" id="PF00082">
    <property type="entry name" value="Peptidase_S8"/>
    <property type="match status" value="1"/>
</dbReference>
<keyword evidence="19" id="KW-1185">Reference proteome</keyword>
<dbReference type="CDD" id="cd04056">
    <property type="entry name" value="Peptidases_S53"/>
    <property type="match status" value="1"/>
</dbReference>
<keyword evidence="9 15" id="KW-0378">Hydrolase</keyword>
<feature type="active site" description="Charge relay system" evidence="15">
    <location>
        <position position="549"/>
    </location>
</feature>
<name>A0A1M2V3V8_TRAPU</name>
<dbReference type="EC" id="3.4.14.10" evidence="4"/>
<feature type="active site" description="Charge relay system" evidence="15">
    <location>
        <position position="301"/>
    </location>
</feature>
<dbReference type="GO" id="GO:0008240">
    <property type="term" value="F:tripeptidyl-peptidase activity"/>
    <property type="evidence" value="ECO:0007669"/>
    <property type="project" value="UniProtKB-EC"/>
</dbReference>
<organism evidence="18 19">
    <name type="scientific">Trametes pubescens</name>
    <name type="common">White-rot fungus</name>
    <dbReference type="NCBI Taxonomy" id="154538"/>
    <lineage>
        <taxon>Eukaryota</taxon>
        <taxon>Fungi</taxon>
        <taxon>Dikarya</taxon>
        <taxon>Basidiomycota</taxon>
        <taxon>Agaricomycotina</taxon>
        <taxon>Agaricomycetes</taxon>
        <taxon>Polyporales</taxon>
        <taxon>Polyporaceae</taxon>
        <taxon>Trametes</taxon>
    </lineage>
</organism>
<feature type="binding site" evidence="15">
    <location>
        <position position="592"/>
    </location>
    <ligand>
        <name>Ca(2+)</name>
        <dbReference type="ChEBI" id="CHEBI:29108"/>
    </ligand>
</feature>
<keyword evidence="13" id="KW-0865">Zymogen</keyword>
<evidence type="ECO:0000256" key="3">
    <source>
        <dbReference type="ARBA" id="ARBA00004239"/>
    </source>
</evidence>
<comment type="function">
    <text evidence="2">Secreted tripeptidyl-peptidase which degrades proteins at acidic pHs and is involved in virulence.</text>
</comment>
<comment type="caution">
    <text evidence="18">The sequence shown here is derived from an EMBL/GenBank/DDBJ whole genome shotgun (WGS) entry which is preliminary data.</text>
</comment>
<evidence type="ECO:0000256" key="15">
    <source>
        <dbReference type="PROSITE-ProRule" id="PRU01032"/>
    </source>
</evidence>
<evidence type="ECO:0000256" key="13">
    <source>
        <dbReference type="ARBA" id="ARBA00023145"/>
    </source>
</evidence>
<dbReference type="PANTHER" id="PTHR14218:SF19">
    <property type="entry name" value="SERINE PROTEASE AORO, PUTATIVE (AFU_ORTHOLOGUE AFUA_6G10250)-RELATED"/>
    <property type="match status" value="1"/>
</dbReference>
<dbReference type="InterPro" id="IPR000209">
    <property type="entry name" value="Peptidase_S8/S53_dom"/>
</dbReference>
<evidence type="ECO:0000256" key="4">
    <source>
        <dbReference type="ARBA" id="ARBA00012462"/>
    </source>
</evidence>
<sequence length="634" mass="67314">MLLNGFFTLGVAALALAARTPVKRVAHETRRSLPTGWTPVRRAEPDRVLPLSVALVQPNLEHLEAYLLDVSHPDSPNYGQHWTPARVADTFRPSAESVEAVRTWLVEDGQIGADRIALSGSGAWLVANVTVDEAEQLLGTEYYVYQHEEDGREHLACHQGYHLPAHVSPHVDLITPTLHFDKKVTRHGSAELAPALGGSAKNIGKVAGPQVGGVVHNFFSDLETCDQAITLACLRVLYDFVYTPLAPQKNTIGVVEYTPQSHNASDFDVFFANYSKSQIGERPKLVPIDGGVLVAGGDPAESSLDLQYVLGLIGSKKQEVQLYQVGDPVEGASFNNLLDGLDKAFCTSGGGDDPTQDGIYPDTAGGGYKGEDCGTVKPANIISTSYGYQEADLTPAYMQRQCAEYGKISLTGVTFVYSSGDAGVGGRQNVCLNESGEQVTGGKIFSPTFPGGCPYVTSVGATQVVPGHKVTDPESAVFQRFPSGGGFSNVFPRANFQKGAVANYLEKFPPGYAPGIFNTTGRGHPDVSANGLNFSVAIDGEFRLVSGTSASAPTFAAILSAVNDARLAIGKSPVGWINPAIYSSFFTGAFNDITNGSNPNCGTQGFLAKPGWDPVTGLGTPNFPKLLSLFLLLP</sequence>
<dbReference type="PROSITE" id="PS51695">
    <property type="entry name" value="SEDOLISIN"/>
    <property type="match status" value="1"/>
</dbReference>
<dbReference type="InterPro" id="IPR030400">
    <property type="entry name" value="Sedolisin_dom"/>
</dbReference>
<dbReference type="GO" id="GO:0005576">
    <property type="term" value="C:extracellular region"/>
    <property type="evidence" value="ECO:0007669"/>
    <property type="project" value="UniProtKB-SubCell"/>
</dbReference>
<reference evidence="18 19" key="1">
    <citation type="submission" date="2016-10" db="EMBL/GenBank/DDBJ databases">
        <title>Genome sequence of the basidiomycete white-rot fungus Trametes pubescens.</title>
        <authorList>
            <person name="Makela M.R."/>
            <person name="Granchi Z."/>
            <person name="Peng M."/>
            <person name="De Vries R.P."/>
            <person name="Grigoriev I."/>
            <person name="Riley R."/>
            <person name="Hilden K."/>
        </authorList>
    </citation>
    <scope>NUCLEOTIDE SEQUENCE [LARGE SCALE GENOMIC DNA]</scope>
    <source>
        <strain evidence="18 19">FBCC735</strain>
    </source>
</reference>
<dbReference type="InterPro" id="IPR050819">
    <property type="entry name" value="Tripeptidyl-peptidase_I"/>
</dbReference>
<dbReference type="GO" id="GO:0046872">
    <property type="term" value="F:metal ion binding"/>
    <property type="evidence" value="ECO:0007669"/>
    <property type="project" value="UniProtKB-UniRule"/>
</dbReference>
<protein>
    <recommendedName>
        <fullName evidence="4">tripeptidyl-peptidase II</fullName>
        <ecNumber evidence="4">3.4.14.10</ecNumber>
    </recommendedName>
</protein>
<keyword evidence="6 15" id="KW-0645">Protease</keyword>
<dbReference type="SMART" id="SM00944">
    <property type="entry name" value="Pro-kuma_activ"/>
    <property type="match status" value="1"/>
</dbReference>
<dbReference type="InterPro" id="IPR015366">
    <property type="entry name" value="S53_propep"/>
</dbReference>
<accession>A0A1M2V3V8</accession>
<dbReference type="CDD" id="cd11377">
    <property type="entry name" value="Pro-peptidase_S53"/>
    <property type="match status" value="1"/>
</dbReference>
<evidence type="ECO:0000259" key="17">
    <source>
        <dbReference type="PROSITE" id="PS51695"/>
    </source>
</evidence>
<dbReference type="GO" id="GO:0004252">
    <property type="term" value="F:serine-type endopeptidase activity"/>
    <property type="evidence" value="ECO:0007669"/>
    <property type="project" value="UniProtKB-UniRule"/>
</dbReference>
<gene>
    <name evidence="18" type="ORF">TRAPUB_7201</name>
</gene>
<dbReference type="InterPro" id="IPR036852">
    <property type="entry name" value="Peptidase_S8/S53_dom_sf"/>
</dbReference>
<evidence type="ECO:0000256" key="9">
    <source>
        <dbReference type="ARBA" id="ARBA00022801"/>
    </source>
</evidence>
<dbReference type="PANTHER" id="PTHR14218">
    <property type="entry name" value="PROTEASE S8 TRIPEPTIDYL PEPTIDASE I CLN2"/>
    <property type="match status" value="1"/>
</dbReference>
<dbReference type="AlphaFoldDB" id="A0A1M2V3V8"/>
<feature type="active site" description="Charge relay system" evidence="15">
    <location>
        <position position="305"/>
    </location>
</feature>
<dbReference type="OMA" id="EHLACHQ"/>
<evidence type="ECO:0000256" key="1">
    <source>
        <dbReference type="ARBA" id="ARBA00001910"/>
    </source>
</evidence>
<keyword evidence="14" id="KW-0325">Glycoprotein</keyword>
<feature type="binding site" evidence="15">
    <location>
        <position position="593"/>
    </location>
    <ligand>
        <name>Ca(2+)</name>
        <dbReference type="ChEBI" id="CHEBI:29108"/>
    </ligand>
</feature>
<keyword evidence="12" id="KW-0843">Virulence</keyword>
<evidence type="ECO:0000313" key="18">
    <source>
        <dbReference type="EMBL" id="OJT02285.1"/>
    </source>
</evidence>
<evidence type="ECO:0000256" key="11">
    <source>
        <dbReference type="ARBA" id="ARBA00022837"/>
    </source>
</evidence>
<keyword evidence="10 15" id="KW-0720">Serine protease</keyword>
<feature type="binding site" evidence="15">
    <location>
        <position position="611"/>
    </location>
    <ligand>
        <name>Ca(2+)</name>
        <dbReference type="ChEBI" id="CHEBI:29108"/>
    </ligand>
</feature>
<feature type="binding site" evidence="15">
    <location>
        <position position="613"/>
    </location>
    <ligand>
        <name>Ca(2+)</name>
        <dbReference type="ChEBI" id="CHEBI:29108"/>
    </ligand>
</feature>
<evidence type="ECO:0000313" key="19">
    <source>
        <dbReference type="Proteomes" id="UP000184267"/>
    </source>
</evidence>
<keyword evidence="7 15" id="KW-0479">Metal-binding</keyword>
<evidence type="ECO:0000256" key="12">
    <source>
        <dbReference type="ARBA" id="ARBA00023026"/>
    </source>
</evidence>
<comment type="catalytic activity">
    <reaction evidence="1">
        <text>Release of an N-terminal tripeptide from a polypeptide.</text>
        <dbReference type="EC" id="3.4.14.10"/>
    </reaction>
</comment>
<comment type="cofactor">
    <cofactor evidence="15">
        <name>Ca(2+)</name>
        <dbReference type="ChEBI" id="CHEBI:29108"/>
    </cofactor>
    <text evidence="15">Binds 1 Ca(2+) ion per subunit.</text>
</comment>
<dbReference type="STRING" id="154538.A0A1M2V3V8"/>
<proteinExistence type="predicted"/>
<dbReference type="EMBL" id="MNAD01001683">
    <property type="protein sequence ID" value="OJT02285.1"/>
    <property type="molecule type" value="Genomic_DNA"/>
</dbReference>
<dbReference type="FunFam" id="3.40.50.200:FF:000015">
    <property type="entry name" value="Tripeptidyl peptidase A"/>
    <property type="match status" value="1"/>
</dbReference>
<dbReference type="SUPFAM" id="SSF54897">
    <property type="entry name" value="Protease propeptides/inhibitors"/>
    <property type="match status" value="1"/>
</dbReference>
<comment type="subcellular location">
    <subcellularLocation>
        <location evidence="3">Secreted</location>
        <location evidence="3">Extracellular space</location>
    </subcellularLocation>
</comment>
<keyword evidence="5" id="KW-0964">Secreted</keyword>
<keyword evidence="11 15" id="KW-0106">Calcium</keyword>
<keyword evidence="8 16" id="KW-0732">Signal</keyword>
<dbReference type="OrthoDB" id="409122at2759"/>
<evidence type="ECO:0000256" key="16">
    <source>
        <dbReference type="SAM" id="SignalP"/>
    </source>
</evidence>
<dbReference type="Pfam" id="PF09286">
    <property type="entry name" value="Pro-kuma_activ"/>
    <property type="match status" value="1"/>
</dbReference>